<dbReference type="Pfam" id="PF19187">
    <property type="entry name" value="HTH_PafC"/>
    <property type="match status" value="1"/>
</dbReference>
<dbReference type="Pfam" id="PF25583">
    <property type="entry name" value="WCX"/>
    <property type="match status" value="1"/>
</dbReference>
<evidence type="ECO:0000259" key="1">
    <source>
        <dbReference type="Pfam" id="PF13280"/>
    </source>
</evidence>
<evidence type="ECO:0000313" key="4">
    <source>
        <dbReference type="EMBL" id="GAA1694772.1"/>
    </source>
</evidence>
<sequence length="320" mass="34817">MAISVSEHLPRLLAMVPYLLARPGIRVQDAADELGVSEHQLRLDLNLLFVCGLPGYGPGDLIDMVLDDETISITYHAGIDRPLRLTTDEALALIVALRALGETPGLSQDDAIDRALSKLESAAGDAASAASRLTVKLRTSPTETSRANELRGALERQHAVRMTYYTATRDETTDRVVDPIRLLLVDGRSYLEAWCRSAEAVRRFRLDRIDDLAELAEPAAPPPGAGGGDLSGGVFRPGSDDVLVTLLLSRSARWVAEYYPVESETRRHGGDTEVTLWASDLAWARRLVLGLGSEVRVVSPPELADAVRRDAQEALLAYES</sequence>
<dbReference type="InterPro" id="IPR043839">
    <property type="entry name" value="PafC_HTH"/>
</dbReference>
<dbReference type="InterPro" id="IPR051534">
    <property type="entry name" value="CBASS_pafABC_assoc_protein"/>
</dbReference>
<dbReference type="PROSITE" id="PS52050">
    <property type="entry name" value="WYL"/>
    <property type="match status" value="1"/>
</dbReference>
<dbReference type="RefSeq" id="WP_344312912.1">
    <property type="nucleotide sequence ID" value="NZ_BAAANY010000020.1"/>
</dbReference>
<protein>
    <submittedName>
        <fullName evidence="4">WYL domain-containing protein</fullName>
    </submittedName>
</protein>
<evidence type="ECO:0000313" key="5">
    <source>
        <dbReference type="Proteomes" id="UP001500618"/>
    </source>
</evidence>
<dbReference type="EMBL" id="BAAANY010000020">
    <property type="protein sequence ID" value="GAA1694772.1"/>
    <property type="molecule type" value="Genomic_DNA"/>
</dbReference>
<comment type="caution">
    <text evidence="4">The sequence shown here is derived from an EMBL/GenBank/DDBJ whole genome shotgun (WGS) entry which is preliminary data.</text>
</comment>
<name>A0ABP4TXU9_9ACTN</name>
<feature type="domain" description="PafC HTH" evidence="2">
    <location>
        <begin position="8"/>
        <end position="120"/>
    </location>
</feature>
<feature type="domain" description="WCX" evidence="3">
    <location>
        <begin position="242"/>
        <end position="315"/>
    </location>
</feature>
<dbReference type="PANTHER" id="PTHR34580:SF1">
    <property type="entry name" value="PROTEIN PAFC"/>
    <property type="match status" value="1"/>
</dbReference>
<dbReference type="PIRSF" id="PIRSF016838">
    <property type="entry name" value="PafC"/>
    <property type="match status" value="1"/>
</dbReference>
<evidence type="ECO:0000259" key="3">
    <source>
        <dbReference type="Pfam" id="PF25583"/>
    </source>
</evidence>
<gene>
    <name evidence="4" type="ORF">GCM10009765_50040</name>
</gene>
<reference evidence="5" key="1">
    <citation type="journal article" date="2019" name="Int. J. Syst. Evol. Microbiol.">
        <title>The Global Catalogue of Microorganisms (GCM) 10K type strain sequencing project: providing services to taxonomists for standard genome sequencing and annotation.</title>
        <authorList>
            <consortium name="The Broad Institute Genomics Platform"/>
            <consortium name="The Broad Institute Genome Sequencing Center for Infectious Disease"/>
            <person name="Wu L."/>
            <person name="Ma J."/>
        </authorList>
    </citation>
    <scope>NUCLEOTIDE SEQUENCE [LARGE SCALE GENOMIC DNA]</scope>
    <source>
        <strain evidence="5">JCM 14718</strain>
    </source>
</reference>
<dbReference type="Pfam" id="PF13280">
    <property type="entry name" value="WYL"/>
    <property type="match status" value="1"/>
</dbReference>
<keyword evidence="5" id="KW-1185">Reference proteome</keyword>
<evidence type="ECO:0000259" key="2">
    <source>
        <dbReference type="Pfam" id="PF19187"/>
    </source>
</evidence>
<dbReference type="PANTHER" id="PTHR34580">
    <property type="match status" value="1"/>
</dbReference>
<dbReference type="InterPro" id="IPR057727">
    <property type="entry name" value="WCX_dom"/>
</dbReference>
<feature type="domain" description="WYL" evidence="1">
    <location>
        <begin position="148"/>
        <end position="212"/>
    </location>
</feature>
<dbReference type="InterPro" id="IPR026881">
    <property type="entry name" value="WYL_dom"/>
</dbReference>
<accession>A0ABP4TXU9</accession>
<proteinExistence type="predicted"/>
<organism evidence="4 5">
    <name type="scientific">Fodinicola feengrottensis</name>
    <dbReference type="NCBI Taxonomy" id="435914"/>
    <lineage>
        <taxon>Bacteria</taxon>
        <taxon>Bacillati</taxon>
        <taxon>Actinomycetota</taxon>
        <taxon>Actinomycetes</taxon>
        <taxon>Mycobacteriales</taxon>
        <taxon>Fodinicola</taxon>
    </lineage>
</organism>
<dbReference type="InterPro" id="IPR028349">
    <property type="entry name" value="PafC-like"/>
</dbReference>
<dbReference type="Proteomes" id="UP001500618">
    <property type="component" value="Unassembled WGS sequence"/>
</dbReference>